<dbReference type="Gene3D" id="3.30.565.10">
    <property type="entry name" value="Histidine kinase-like ATPase, C-terminal domain"/>
    <property type="match status" value="1"/>
</dbReference>
<evidence type="ECO:0000256" key="2">
    <source>
        <dbReference type="ARBA" id="ARBA00012438"/>
    </source>
</evidence>
<feature type="domain" description="PAC" evidence="8">
    <location>
        <begin position="482"/>
        <end position="534"/>
    </location>
</feature>
<name>A0A1X7HUS9_9FLAO</name>
<dbReference type="SMART" id="SM00086">
    <property type="entry name" value="PAC"/>
    <property type="match status" value="7"/>
</dbReference>
<evidence type="ECO:0000259" key="6">
    <source>
        <dbReference type="PROSITE" id="PS50109"/>
    </source>
</evidence>
<keyword evidence="4" id="KW-0808">Transferase</keyword>
<accession>A0A1X7HUS9</accession>
<feature type="domain" description="PAS" evidence="7">
    <location>
        <begin position="916"/>
        <end position="986"/>
    </location>
</feature>
<evidence type="ECO:0000256" key="4">
    <source>
        <dbReference type="ARBA" id="ARBA00022679"/>
    </source>
</evidence>
<dbReference type="RefSeq" id="WP_085495002.1">
    <property type="nucleotide sequence ID" value="NZ_FXAO01000001.1"/>
</dbReference>
<keyword evidence="10" id="KW-1185">Reference proteome</keyword>
<dbReference type="InterPro" id="IPR013655">
    <property type="entry name" value="PAS_fold_3"/>
</dbReference>
<dbReference type="InterPro" id="IPR004358">
    <property type="entry name" value="Sig_transdc_His_kin-like_C"/>
</dbReference>
<feature type="domain" description="PAC" evidence="8">
    <location>
        <begin position="98"/>
        <end position="150"/>
    </location>
</feature>
<dbReference type="SUPFAM" id="SSF55785">
    <property type="entry name" value="PYP-like sensor domain (PAS domain)"/>
    <property type="match status" value="8"/>
</dbReference>
<dbReference type="Pfam" id="PF02518">
    <property type="entry name" value="HATPase_c"/>
    <property type="match status" value="1"/>
</dbReference>
<dbReference type="EC" id="2.7.13.3" evidence="2"/>
<dbReference type="OrthoDB" id="5522855at2"/>
<dbReference type="Gene3D" id="3.30.450.20">
    <property type="entry name" value="PAS domain"/>
    <property type="match status" value="8"/>
</dbReference>
<evidence type="ECO:0000259" key="7">
    <source>
        <dbReference type="PROSITE" id="PS50112"/>
    </source>
</evidence>
<dbReference type="InterPro" id="IPR005467">
    <property type="entry name" value="His_kinase_dom"/>
</dbReference>
<proteinExistence type="predicted"/>
<dbReference type="Pfam" id="PF08447">
    <property type="entry name" value="PAS_3"/>
    <property type="match status" value="4"/>
</dbReference>
<dbReference type="InterPro" id="IPR000014">
    <property type="entry name" value="PAS"/>
</dbReference>
<dbReference type="PANTHER" id="PTHR43304:SF1">
    <property type="entry name" value="PAC DOMAIN-CONTAINING PROTEIN"/>
    <property type="match status" value="1"/>
</dbReference>
<dbReference type="InterPro" id="IPR000700">
    <property type="entry name" value="PAS-assoc_C"/>
</dbReference>
<gene>
    <name evidence="9" type="ORF">SAMN03080602_00010</name>
</gene>
<dbReference type="InterPro" id="IPR035965">
    <property type="entry name" value="PAS-like_dom_sf"/>
</dbReference>
<dbReference type="PROSITE" id="PS50113">
    <property type="entry name" value="PAC"/>
    <property type="match status" value="5"/>
</dbReference>
<dbReference type="CDD" id="cd00130">
    <property type="entry name" value="PAS"/>
    <property type="match status" value="7"/>
</dbReference>
<keyword evidence="5" id="KW-0418">Kinase</keyword>
<protein>
    <recommendedName>
        <fullName evidence="2">histidine kinase</fullName>
        <ecNumber evidence="2">2.7.13.3</ecNumber>
    </recommendedName>
</protein>
<dbReference type="InterPro" id="IPR052162">
    <property type="entry name" value="Sensor_kinase/Photoreceptor"/>
</dbReference>
<evidence type="ECO:0000259" key="8">
    <source>
        <dbReference type="PROSITE" id="PS50113"/>
    </source>
</evidence>
<feature type="domain" description="PAS" evidence="7">
    <location>
        <begin position="179"/>
        <end position="224"/>
    </location>
</feature>
<dbReference type="NCBIfam" id="TIGR00229">
    <property type="entry name" value="sensory_box"/>
    <property type="match status" value="4"/>
</dbReference>
<feature type="domain" description="PAS" evidence="7">
    <location>
        <begin position="408"/>
        <end position="478"/>
    </location>
</feature>
<organism evidence="9 10">
    <name type="scientific">Arenibacter troitsensis</name>
    <dbReference type="NCBI Taxonomy" id="188872"/>
    <lineage>
        <taxon>Bacteria</taxon>
        <taxon>Pseudomonadati</taxon>
        <taxon>Bacteroidota</taxon>
        <taxon>Flavobacteriia</taxon>
        <taxon>Flavobacteriales</taxon>
        <taxon>Flavobacteriaceae</taxon>
        <taxon>Arenibacter</taxon>
    </lineage>
</organism>
<feature type="domain" description="PAC" evidence="8">
    <location>
        <begin position="227"/>
        <end position="280"/>
    </location>
</feature>
<comment type="catalytic activity">
    <reaction evidence="1">
        <text>ATP + protein L-histidine = ADP + protein N-phospho-L-histidine.</text>
        <dbReference type="EC" id="2.7.13.3"/>
    </reaction>
</comment>
<feature type="domain" description="PAC" evidence="8">
    <location>
        <begin position="736"/>
        <end position="788"/>
    </location>
</feature>
<dbReference type="PROSITE" id="PS50109">
    <property type="entry name" value="HIS_KIN"/>
    <property type="match status" value="1"/>
</dbReference>
<feature type="domain" description="PAS" evidence="7">
    <location>
        <begin position="662"/>
        <end position="732"/>
    </location>
</feature>
<evidence type="ECO:0000256" key="1">
    <source>
        <dbReference type="ARBA" id="ARBA00000085"/>
    </source>
</evidence>
<dbReference type="InterPro" id="IPR001610">
    <property type="entry name" value="PAC"/>
</dbReference>
<dbReference type="InterPro" id="IPR003594">
    <property type="entry name" value="HATPase_dom"/>
</dbReference>
<feature type="domain" description="Histidine kinase" evidence="6">
    <location>
        <begin position="1052"/>
        <end position="1264"/>
    </location>
</feature>
<feature type="domain" description="PAC" evidence="8">
    <location>
        <begin position="989"/>
        <end position="1041"/>
    </location>
</feature>
<dbReference type="AlphaFoldDB" id="A0A1X7HUS9"/>
<keyword evidence="3" id="KW-0597">Phosphoprotein</keyword>
<evidence type="ECO:0000313" key="10">
    <source>
        <dbReference type="Proteomes" id="UP000193420"/>
    </source>
</evidence>
<sequence>MPKNNIIALKKAFNDLLKKEDDFFNFAGKSLMDGLWCCNLAHPEKSFVNSKFFQLLGYSSLSSTAVQINFLALFCKEDLEKFRSSCQDLKSAFHTKTLDIDVRLKHVDGHYVWLNLRGNWIADESQAGQGLIGTAQCVDRYMESERQLHINKDYYENVIKGANIGIWEGNLLTGEVICNERWADMFGYTLAELEPLTYNTFLNLVHPEDIGKIDVSLENHVKESGIYELEFRILHKMGHWVWVLSRGEVTKYGADGLPEIVSGIHYDISNRKVNEILLEKYKDLFERSSEVAKIGYWELDDQENTVFWIKVNKQIHGVSEDYTPTVEAGLDFYLEGENRERMKKVICESLEKPMEFDEQLQIKTQKGKLKWVRLIGASEYRGNKSLRLYGLIQDIDEIKKVQLQIKFREEQFRQTFNHSAVGMALINIENKLLKANKSLCHILGYTEEELQKIDLANMAHPEDLKLNRKNIEELFQGKHKNIKLEHRFIHKDGSFIWANITMSAIHNDQGQVIHYVFQMQDVTERKHNELLLAHNAQVMQRINDAVGVGIWELDMGANTVYWSPTIKKMVGVPEDYKPTLEEVYPFFQEGAHRETLINALRNAVEQGEGFDLELMVVTTAKRKFWSRTIGIPEMVDGVCTRLYGFFQDIDEKTRATKELAVKEEEMRQTFEHAQHGMAFIDLNGNLQKSNRSLSRIIGYSVAELRKLTLVNITYPDDYAKSQALLFEVLERKRDSYKVEKRLVHKNGDIIWVNHSLSAIKNDQGDYIHLLSQVEDITDRKKSELLLIENKNLLERSHEIGKIGSWVYLPQENELTLSGNLIKMLETDTNKPHKLEISIANYTLEKDRDRVKEILNLAVMEGKSFDFEVEILSKSKGIFWARHIGVPEFKDGKCIRISGLVQDIDHEKRLKLELAFSEEIFRTTFEYAAIGMIVVDLKGRLQKANPKICEILGYREKEILEKTVLDFVHPEDVESSKALFEKTIATQSGFKMEKRCRHRNGSYLWIYEAVAAVKNDKGELMHFVAQIQDISDKKQMTENLTEHNNRLTNFAHIVSHNLRSHTSNISMLLDLALQDDPRVLQNEYYRNVKVVSDNMNETIRQLSEIVEINSQVSSTLTSQNLLKRVHKAMKTVDPLVKKNKATILVEVDGNINVLAVHAYLESVILNLITNAMKYKSPERPAELKIISGTKGGYAFLRFEDNGLGIDLDRHGSKLFGMYKTFHSHPEARGIGLFISKNQIEAMGGKIEVESELNKGTKFTAYFRIA</sequence>
<dbReference type="Pfam" id="PF13426">
    <property type="entry name" value="PAS_9"/>
    <property type="match status" value="1"/>
</dbReference>
<dbReference type="Gene3D" id="1.10.287.130">
    <property type="match status" value="1"/>
</dbReference>
<dbReference type="GO" id="GO:0004673">
    <property type="term" value="F:protein histidine kinase activity"/>
    <property type="evidence" value="ECO:0007669"/>
    <property type="project" value="UniProtKB-EC"/>
</dbReference>
<dbReference type="STRING" id="188872.SAMN03080602_00010"/>
<evidence type="ECO:0000313" key="9">
    <source>
        <dbReference type="EMBL" id="SMG05667.1"/>
    </source>
</evidence>
<evidence type="ECO:0000256" key="5">
    <source>
        <dbReference type="ARBA" id="ARBA00022777"/>
    </source>
</evidence>
<dbReference type="SMART" id="SM00387">
    <property type="entry name" value="HATPase_c"/>
    <property type="match status" value="1"/>
</dbReference>
<reference evidence="10" key="1">
    <citation type="submission" date="2017-04" db="EMBL/GenBank/DDBJ databases">
        <authorList>
            <person name="Varghese N."/>
            <person name="Submissions S."/>
        </authorList>
    </citation>
    <scope>NUCLEOTIDE SEQUENCE [LARGE SCALE GENOMIC DNA]</scope>
    <source>
        <strain evidence="10">DSM 19835</strain>
    </source>
</reference>
<dbReference type="PRINTS" id="PR00344">
    <property type="entry name" value="BCTRLSENSOR"/>
</dbReference>
<dbReference type="EMBL" id="FXAO01000001">
    <property type="protein sequence ID" value="SMG05667.1"/>
    <property type="molecule type" value="Genomic_DNA"/>
</dbReference>
<dbReference type="SUPFAM" id="SSF55874">
    <property type="entry name" value="ATPase domain of HSP90 chaperone/DNA topoisomerase II/histidine kinase"/>
    <property type="match status" value="1"/>
</dbReference>
<dbReference type="SMART" id="SM00091">
    <property type="entry name" value="PAS"/>
    <property type="match status" value="6"/>
</dbReference>
<dbReference type="InterPro" id="IPR036890">
    <property type="entry name" value="HATPase_C_sf"/>
</dbReference>
<evidence type="ECO:0000256" key="3">
    <source>
        <dbReference type="ARBA" id="ARBA00022553"/>
    </source>
</evidence>
<dbReference type="Proteomes" id="UP000193420">
    <property type="component" value="Unassembled WGS sequence"/>
</dbReference>
<dbReference type="PANTHER" id="PTHR43304">
    <property type="entry name" value="PHYTOCHROME-LIKE PROTEIN CPH1"/>
    <property type="match status" value="1"/>
</dbReference>
<dbReference type="PROSITE" id="PS50112">
    <property type="entry name" value="PAS"/>
    <property type="match status" value="4"/>
</dbReference>